<gene>
    <name evidence="3" type="ORF">Cni_G09478</name>
</gene>
<feature type="chain" id="PRO_5043010920" evidence="2">
    <location>
        <begin position="23"/>
        <end position="87"/>
    </location>
</feature>
<proteinExistence type="predicted"/>
<protein>
    <submittedName>
        <fullName evidence="3">Uncharacterized protein</fullName>
    </submittedName>
</protein>
<organism evidence="3 4">
    <name type="scientific">Canna indica</name>
    <name type="common">Indian-shot</name>
    <dbReference type="NCBI Taxonomy" id="4628"/>
    <lineage>
        <taxon>Eukaryota</taxon>
        <taxon>Viridiplantae</taxon>
        <taxon>Streptophyta</taxon>
        <taxon>Embryophyta</taxon>
        <taxon>Tracheophyta</taxon>
        <taxon>Spermatophyta</taxon>
        <taxon>Magnoliopsida</taxon>
        <taxon>Liliopsida</taxon>
        <taxon>Zingiberales</taxon>
        <taxon>Cannaceae</taxon>
        <taxon>Canna</taxon>
    </lineage>
</organism>
<sequence>MSKTLVLHVLCFICLLVVITEARMLHPHGSFHVKVGGNNVFFHGGSSRAFTQEKSGWTTMDANPDRQSPGGPNPQHNHDAPPWSGRK</sequence>
<accession>A0AAQ3Q9N8</accession>
<feature type="compositionally biased region" description="Polar residues" evidence="1">
    <location>
        <begin position="52"/>
        <end position="61"/>
    </location>
</feature>
<evidence type="ECO:0000256" key="2">
    <source>
        <dbReference type="SAM" id="SignalP"/>
    </source>
</evidence>
<evidence type="ECO:0000256" key="1">
    <source>
        <dbReference type="SAM" id="MobiDB-lite"/>
    </source>
</evidence>
<keyword evidence="4" id="KW-1185">Reference proteome</keyword>
<evidence type="ECO:0000313" key="4">
    <source>
        <dbReference type="Proteomes" id="UP001327560"/>
    </source>
</evidence>
<feature type="signal peptide" evidence="2">
    <location>
        <begin position="1"/>
        <end position="22"/>
    </location>
</feature>
<evidence type="ECO:0000313" key="3">
    <source>
        <dbReference type="EMBL" id="WOL00765.1"/>
    </source>
</evidence>
<name>A0AAQ3Q9N8_9LILI</name>
<feature type="region of interest" description="Disordered" evidence="1">
    <location>
        <begin position="52"/>
        <end position="87"/>
    </location>
</feature>
<keyword evidence="2" id="KW-0732">Signal</keyword>
<reference evidence="3 4" key="1">
    <citation type="submission" date="2023-10" db="EMBL/GenBank/DDBJ databases">
        <title>Chromosome-scale genome assembly provides insights into flower coloration mechanisms of Canna indica.</title>
        <authorList>
            <person name="Li C."/>
        </authorList>
    </citation>
    <scope>NUCLEOTIDE SEQUENCE [LARGE SCALE GENOMIC DNA]</scope>
    <source>
        <tissue evidence="3">Flower</tissue>
    </source>
</reference>
<dbReference type="AlphaFoldDB" id="A0AAQ3Q9N8"/>
<dbReference type="EMBL" id="CP136892">
    <property type="protein sequence ID" value="WOL00765.1"/>
    <property type="molecule type" value="Genomic_DNA"/>
</dbReference>
<dbReference type="Proteomes" id="UP001327560">
    <property type="component" value="Chromosome 3"/>
</dbReference>